<dbReference type="EMBL" id="LUUL01000057">
    <property type="protein sequence ID" value="OAI28376.1"/>
    <property type="molecule type" value="Genomic_DNA"/>
</dbReference>
<organism evidence="1 2">
    <name type="scientific">Methylomonas koyamae</name>
    <dbReference type="NCBI Taxonomy" id="702114"/>
    <lineage>
        <taxon>Bacteria</taxon>
        <taxon>Pseudomonadati</taxon>
        <taxon>Pseudomonadota</taxon>
        <taxon>Gammaproteobacteria</taxon>
        <taxon>Methylococcales</taxon>
        <taxon>Methylococcaceae</taxon>
        <taxon>Methylomonas</taxon>
    </lineage>
</organism>
<reference evidence="1 2" key="1">
    <citation type="submission" date="2016-03" db="EMBL/GenBank/DDBJ databases">
        <authorList>
            <person name="Heylen K."/>
            <person name="De Vos P."/>
            <person name="Vekeman B."/>
        </authorList>
    </citation>
    <scope>NUCLEOTIDE SEQUENCE [LARGE SCALE GENOMIC DNA]</scope>
    <source>
        <strain evidence="1 2">R-49807</strain>
    </source>
</reference>
<sequence>MMKRGEIWIGNLNPPRGRLLKSCQVITAQRRHLDRDRIGEVPLATVTAEELAAVEKSLRGVMGLW</sequence>
<dbReference type="KEGG" id="mko:MKLM6_2398"/>
<proteinExistence type="predicted"/>
<protein>
    <submittedName>
        <fullName evidence="1">Uncharacterized protein</fullName>
    </submittedName>
</protein>
<keyword evidence="2" id="KW-1185">Reference proteome</keyword>
<name>A0A291IKA3_9GAMM</name>
<dbReference type="SUPFAM" id="SSF50118">
    <property type="entry name" value="Cell growth inhibitor/plasmid maintenance toxic component"/>
    <property type="match status" value="1"/>
</dbReference>
<accession>A0A291IKA3</accession>
<evidence type="ECO:0000313" key="2">
    <source>
        <dbReference type="Proteomes" id="UP000077734"/>
    </source>
</evidence>
<dbReference type="AlphaFoldDB" id="A0A291IKA3"/>
<comment type="caution">
    <text evidence="1">The sequence shown here is derived from an EMBL/GenBank/DDBJ whole genome shotgun (WGS) entry which is preliminary data.</text>
</comment>
<gene>
    <name evidence="1" type="ORF">A1356_07330</name>
</gene>
<dbReference type="Proteomes" id="UP000077734">
    <property type="component" value="Unassembled WGS sequence"/>
</dbReference>
<evidence type="ECO:0000313" key="1">
    <source>
        <dbReference type="EMBL" id="OAI28376.1"/>
    </source>
</evidence>